<keyword evidence="1" id="KW-0732">Signal</keyword>
<reference evidence="2 3" key="1">
    <citation type="submission" date="2020-08" db="EMBL/GenBank/DDBJ databases">
        <title>Genomic Encyclopedia of Type Strains, Phase III (KMG-III): the genomes of soil and plant-associated and newly described type strains.</title>
        <authorList>
            <person name="Whitman W."/>
        </authorList>
    </citation>
    <scope>NUCLEOTIDE SEQUENCE [LARGE SCALE GENOMIC DNA]</scope>
    <source>
        <strain evidence="2 3">CECT 7341</strain>
    </source>
</reference>
<proteinExistence type="predicted"/>
<accession>A0A7W5DNK9</accession>
<organism evidence="2 3">
    <name type="scientific">Halomonas fontilapidosi</name>
    <dbReference type="NCBI Taxonomy" id="616675"/>
    <lineage>
        <taxon>Bacteria</taxon>
        <taxon>Pseudomonadati</taxon>
        <taxon>Pseudomonadota</taxon>
        <taxon>Gammaproteobacteria</taxon>
        <taxon>Oceanospirillales</taxon>
        <taxon>Halomonadaceae</taxon>
        <taxon>Halomonas</taxon>
    </lineage>
</organism>
<evidence type="ECO:0000313" key="3">
    <source>
        <dbReference type="Proteomes" id="UP000563050"/>
    </source>
</evidence>
<keyword evidence="3" id="KW-1185">Reference proteome</keyword>
<comment type="caution">
    <text evidence="2">The sequence shown here is derived from an EMBL/GenBank/DDBJ whole genome shotgun (WGS) entry which is preliminary data.</text>
</comment>
<name>A0A7W5DNK9_9GAMM</name>
<evidence type="ECO:0000313" key="2">
    <source>
        <dbReference type="EMBL" id="MBB3185739.1"/>
    </source>
</evidence>
<gene>
    <name evidence="2" type="ORF">FHR95_003332</name>
</gene>
<dbReference type="AlphaFoldDB" id="A0A7W5DNK9"/>
<dbReference type="EMBL" id="JACHXQ010000017">
    <property type="protein sequence ID" value="MBB3185739.1"/>
    <property type="molecule type" value="Genomic_DNA"/>
</dbReference>
<dbReference type="RefSeq" id="WP_183315229.1">
    <property type="nucleotide sequence ID" value="NZ_JACHXQ010000017.1"/>
</dbReference>
<feature type="chain" id="PRO_5030702886" evidence="1">
    <location>
        <begin position="25"/>
        <end position="115"/>
    </location>
</feature>
<sequence length="115" mass="12296">MKAIKMVAIAAVISTPLVSTLASAQQIPRFDVETHCEQVASFGGDFSNTLYNSCVDMEQSAYNGLKGPWASLPANVRNHCHDVASFGGPGSYTLLESCVQMEVSAGSNRSQFSFD</sequence>
<feature type="signal peptide" evidence="1">
    <location>
        <begin position="1"/>
        <end position="24"/>
    </location>
</feature>
<evidence type="ECO:0000256" key="1">
    <source>
        <dbReference type="SAM" id="SignalP"/>
    </source>
</evidence>
<dbReference type="Proteomes" id="UP000563050">
    <property type="component" value="Unassembled WGS sequence"/>
</dbReference>
<protein>
    <submittedName>
        <fullName evidence="2">Uncharacterized protein</fullName>
    </submittedName>
</protein>